<name>A0ABZ2Y1Z1_9RHOB</name>
<dbReference type="EMBL" id="CP123585">
    <property type="protein sequence ID" value="WZK91110.1"/>
    <property type="molecule type" value="Genomic_DNA"/>
</dbReference>
<dbReference type="RefSeq" id="WP_406651198.1">
    <property type="nucleotide sequence ID" value="NZ_CP123585.1"/>
</dbReference>
<protein>
    <submittedName>
        <fullName evidence="1">Uncharacterized protein</fullName>
    </submittedName>
</protein>
<geneLocation type="plasmid" evidence="1 2">
    <name>unnamed4</name>
</geneLocation>
<proteinExistence type="predicted"/>
<keyword evidence="2" id="KW-1185">Reference proteome</keyword>
<reference evidence="1 2" key="1">
    <citation type="submission" date="2023-04" db="EMBL/GenBank/DDBJ databases">
        <title>Complete genome sequence of Alisedimentitalea scapharcae.</title>
        <authorList>
            <person name="Rong J.-C."/>
            <person name="Yi M.-L."/>
            <person name="Zhao Q."/>
        </authorList>
    </citation>
    <scope>NUCLEOTIDE SEQUENCE [LARGE SCALE GENOMIC DNA]</scope>
    <source>
        <strain evidence="1 2">KCTC 42119</strain>
        <plasmid evidence="1 2">unnamed4</plasmid>
    </source>
</reference>
<keyword evidence="1" id="KW-0614">Plasmid</keyword>
<evidence type="ECO:0000313" key="1">
    <source>
        <dbReference type="EMBL" id="WZK91110.1"/>
    </source>
</evidence>
<accession>A0ABZ2Y1Z1</accession>
<gene>
    <name evidence="1" type="ORF">QEZ52_21315</name>
</gene>
<sequence>MNKRFMMMMEETWAGACREMFPQSGTIFQEISNGTPPLWPSHRHI</sequence>
<dbReference type="Proteomes" id="UP001623232">
    <property type="component" value="Plasmid unnamed4"/>
</dbReference>
<organism evidence="1 2">
    <name type="scientific">Aliisedimentitalea scapharcae</name>
    <dbReference type="NCBI Taxonomy" id="1524259"/>
    <lineage>
        <taxon>Bacteria</taxon>
        <taxon>Pseudomonadati</taxon>
        <taxon>Pseudomonadota</taxon>
        <taxon>Alphaproteobacteria</taxon>
        <taxon>Rhodobacterales</taxon>
        <taxon>Roseobacteraceae</taxon>
        <taxon>Aliisedimentitalea</taxon>
    </lineage>
</organism>
<evidence type="ECO:0000313" key="2">
    <source>
        <dbReference type="Proteomes" id="UP001623232"/>
    </source>
</evidence>